<keyword evidence="4" id="KW-0808">Transferase</keyword>
<keyword evidence="7 9" id="KW-0067">ATP-binding</keyword>
<feature type="compositionally biased region" description="Polar residues" evidence="10">
    <location>
        <begin position="88"/>
        <end position="100"/>
    </location>
</feature>
<comment type="catalytic activity">
    <reaction evidence="8">
        <text>[DNA-directed RNA polymerase] + ATP = phospho-[DNA-directed RNA polymerase] + ADP + H(+)</text>
        <dbReference type="Rhea" id="RHEA:10216"/>
        <dbReference type="Rhea" id="RHEA-COMP:11321"/>
        <dbReference type="Rhea" id="RHEA-COMP:11322"/>
        <dbReference type="ChEBI" id="CHEBI:15378"/>
        <dbReference type="ChEBI" id="CHEBI:30616"/>
        <dbReference type="ChEBI" id="CHEBI:43176"/>
        <dbReference type="ChEBI" id="CHEBI:68546"/>
        <dbReference type="ChEBI" id="CHEBI:456216"/>
        <dbReference type="EC" id="2.7.11.23"/>
    </reaction>
</comment>
<sequence>MVFHRSRSDSPYSNERKRPPASPPTTQAKRPRDQSPPSPRGGRDSTSPPPANRWGRRGRPLSPESDLERNRKPPSGPRSRSSIGASAQAQPTPKRQSLAPQSEMFMSGPSNNGPAGRQPWGRRDRERERDDIGSGSSRDRWGRDERDRDGDNQHSRMDVDESPSRRNFNSRPPLPPQDSLLLPYETQNGHPPSFAPAPQQPPLGPRSSMPPFPPNQPPAFAQISKPPPPPSDILPYGSPSQSSSSTLPKPDPITTAIGPASTTSGPVKIAFGSVSPTKGRWKSISPNKTVVQRLFDGSTSPSGPSLPTVQEKSTPSALNEGSSHPPNTYLDRIEASERQYSAHLSSIAPYIKAAFNEWFEQGTSPPLPAFLIHYFGREPSDNELAQIERLLDLRNKTSQDQEEWRGLHAKAQARGDSRAYGSSQGQEIGHVGTAGVNAIPLPTSRWTPSAAKAAVAATAANDMPTPTSLPSTHYDTTSPYAQQSRIAHAGRDISSAPAEPTLAAPPANMTHREPSSPAKPRGTYNASGEMYEKLSHVGEGTYGKVYKARSNDDGSMVALKRIRMEGEKDGFPVTAMREIKLLQGLRHGNVVRLLEIMVSKGSVHMVFEYMDHDLTGLLAHPTLTFNPGNIKSLSHQMLAGLSYLHDRSILHRDMKGSNILLNSRGELKLADFGLARWYSKRHRDDYTNRVITLWYRSPELLMGETVYGPEVDMWSAGCIMLEIFTTKPIFQGSDEINQLDVIYGIMGTPDEAAWPGVKDLPWYELVKPKDVIESKLRVSFAKWLSPAALDLVEGLLAFDPTKRLSAKEAMATTYFTSEEPPMEVPSQ</sequence>
<protein>
    <recommendedName>
        <fullName evidence="2">[RNA-polymerase]-subunit kinase</fullName>
        <ecNumber evidence="2">2.7.11.23</ecNumber>
    </recommendedName>
</protein>
<dbReference type="InterPro" id="IPR000719">
    <property type="entry name" value="Prot_kinase_dom"/>
</dbReference>
<name>A0A1B9GMH1_9TREE</name>
<dbReference type="Gene3D" id="3.30.200.20">
    <property type="entry name" value="Phosphorylase Kinase, domain 1"/>
    <property type="match status" value="1"/>
</dbReference>
<evidence type="ECO:0000313" key="13">
    <source>
        <dbReference type="Proteomes" id="UP000092666"/>
    </source>
</evidence>
<accession>A0A1B9GMH1</accession>
<dbReference type="Gene3D" id="1.10.510.10">
    <property type="entry name" value="Transferase(Phosphotransferase) domain 1"/>
    <property type="match status" value="1"/>
</dbReference>
<dbReference type="PANTHER" id="PTHR24056:SF546">
    <property type="entry name" value="CYCLIN-DEPENDENT KINASE 12"/>
    <property type="match status" value="1"/>
</dbReference>
<reference evidence="12 13" key="1">
    <citation type="submission" date="2013-07" db="EMBL/GenBank/DDBJ databases">
        <title>The Genome Sequence of Cryptococcus heveanensis BCC8398.</title>
        <authorList>
            <consortium name="The Broad Institute Genome Sequencing Platform"/>
            <person name="Cuomo C."/>
            <person name="Litvintseva A."/>
            <person name="Chen Y."/>
            <person name="Heitman J."/>
            <person name="Sun S."/>
            <person name="Springer D."/>
            <person name="Dromer F."/>
            <person name="Young S.K."/>
            <person name="Zeng Q."/>
            <person name="Gargeya S."/>
            <person name="Fitzgerald M."/>
            <person name="Abouelleil A."/>
            <person name="Alvarado L."/>
            <person name="Berlin A.M."/>
            <person name="Chapman S.B."/>
            <person name="Dewar J."/>
            <person name="Goldberg J."/>
            <person name="Griggs A."/>
            <person name="Gujja S."/>
            <person name="Hansen M."/>
            <person name="Howarth C."/>
            <person name="Imamovic A."/>
            <person name="Larimer J."/>
            <person name="McCowan C."/>
            <person name="Murphy C."/>
            <person name="Pearson M."/>
            <person name="Priest M."/>
            <person name="Roberts A."/>
            <person name="Saif S."/>
            <person name="Shea T."/>
            <person name="Sykes S."/>
            <person name="Wortman J."/>
            <person name="Nusbaum C."/>
            <person name="Birren B."/>
        </authorList>
    </citation>
    <scope>NUCLEOTIDE SEQUENCE [LARGE SCALE GENOMIC DNA]</scope>
    <source>
        <strain evidence="12 13">BCC8398</strain>
    </source>
</reference>
<evidence type="ECO:0000256" key="10">
    <source>
        <dbReference type="SAM" id="MobiDB-lite"/>
    </source>
</evidence>
<dbReference type="GO" id="GO:0005524">
    <property type="term" value="F:ATP binding"/>
    <property type="evidence" value="ECO:0007669"/>
    <property type="project" value="UniProtKB-UniRule"/>
</dbReference>
<dbReference type="AlphaFoldDB" id="A0A1B9GMH1"/>
<dbReference type="PANTHER" id="PTHR24056">
    <property type="entry name" value="CELL DIVISION PROTEIN KINASE"/>
    <property type="match status" value="1"/>
</dbReference>
<dbReference type="InterPro" id="IPR050108">
    <property type="entry name" value="CDK"/>
</dbReference>
<dbReference type="PROSITE" id="PS00107">
    <property type="entry name" value="PROTEIN_KINASE_ATP"/>
    <property type="match status" value="1"/>
</dbReference>
<feature type="compositionally biased region" description="Low complexity" evidence="10">
    <location>
        <begin position="233"/>
        <end position="245"/>
    </location>
</feature>
<dbReference type="SMART" id="SM00220">
    <property type="entry name" value="S_TKc"/>
    <property type="match status" value="1"/>
</dbReference>
<dbReference type="InterPro" id="IPR011009">
    <property type="entry name" value="Kinase-like_dom_sf"/>
</dbReference>
<dbReference type="InterPro" id="IPR017441">
    <property type="entry name" value="Protein_kinase_ATP_BS"/>
</dbReference>
<dbReference type="PROSITE" id="PS50011">
    <property type="entry name" value="PROTEIN_KINASE_DOM"/>
    <property type="match status" value="1"/>
</dbReference>
<feature type="compositionally biased region" description="Basic and acidic residues" evidence="10">
    <location>
        <begin position="121"/>
        <end position="164"/>
    </location>
</feature>
<feature type="binding site" evidence="9">
    <location>
        <position position="560"/>
    </location>
    <ligand>
        <name>ATP</name>
        <dbReference type="ChEBI" id="CHEBI:30616"/>
    </ligand>
</feature>
<evidence type="ECO:0000256" key="3">
    <source>
        <dbReference type="ARBA" id="ARBA00022527"/>
    </source>
</evidence>
<dbReference type="GO" id="GO:0008353">
    <property type="term" value="F:RNA polymerase II CTD heptapeptide repeat kinase activity"/>
    <property type="evidence" value="ECO:0007669"/>
    <property type="project" value="UniProtKB-EC"/>
</dbReference>
<feature type="compositionally biased region" description="Polar residues" evidence="10">
    <location>
        <begin position="310"/>
        <end position="326"/>
    </location>
</feature>
<dbReference type="STRING" id="1296120.A0A1B9GMH1"/>
<feature type="compositionally biased region" description="Pro residues" evidence="10">
    <location>
        <begin position="193"/>
        <end position="217"/>
    </location>
</feature>
<evidence type="ECO:0000256" key="5">
    <source>
        <dbReference type="ARBA" id="ARBA00022741"/>
    </source>
</evidence>
<dbReference type="PROSITE" id="PS00108">
    <property type="entry name" value="PROTEIN_KINASE_ST"/>
    <property type="match status" value="1"/>
</dbReference>
<evidence type="ECO:0000256" key="1">
    <source>
        <dbReference type="ARBA" id="ARBA00006485"/>
    </source>
</evidence>
<comment type="similarity">
    <text evidence="1">Belongs to the protein kinase superfamily. CMGC Ser/Thr protein kinase family. CDC2/CDKX subfamily.</text>
</comment>
<organism evidence="12 13">
    <name type="scientific">Kwoniella heveanensis BCC8398</name>
    <dbReference type="NCBI Taxonomy" id="1296120"/>
    <lineage>
        <taxon>Eukaryota</taxon>
        <taxon>Fungi</taxon>
        <taxon>Dikarya</taxon>
        <taxon>Basidiomycota</taxon>
        <taxon>Agaricomycotina</taxon>
        <taxon>Tremellomycetes</taxon>
        <taxon>Tremellales</taxon>
        <taxon>Cryptococcaceae</taxon>
        <taxon>Kwoniella</taxon>
    </lineage>
</organism>
<reference evidence="13" key="2">
    <citation type="submission" date="2013-12" db="EMBL/GenBank/DDBJ databases">
        <title>Evolution of pathogenesis and genome organization in the Tremellales.</title>
        <authorList>
            <person name="Cuomo C."/>
            <person name="Litvintseva A."/>
            <person name="Heitman J."/>
            <person name="Chen Y."/>
            <person name="Sun S."/>
            <person name="Springer D."/>
            <person name="Dromer F."/>
            <person name="Young S."/>
            <person name="Zeng Q."/>
            <person name="Chapman S."/>
            <person name="Gujja S."/>
            <person name="Saif S."/>
            <person name="Birren B."/>
        </authorList>
    </citation>
    <scope>NUCLEOTIDE SEQUENCE [LARGE SCALE GENOMIC DNA]</scope>
    <source>
        <strain evidence="13">BCC8398</strain>
    </source>
</reference>
<dbReference type="Proteomes" id="UP000092666">
    <property type="component" value="Unassembled WGS sequence"/>
</dbReference>
<gene>
    <name evidence="12" type="ORF">I316_06105</name>
</gene>
<evidence type="ECO:0000313" key="12">
    <source>
        <dbReference type="EMBL" id="OCF32191.1"/>
    </source>
</evidence>
<evidence type="ECO:0000256" key="6">
    <source>
        <dbReference type="ARBA" id="ARBA00022777"/>
    </source>
</evidence>
<dbReference type="GO" id="GO:0008024">
    <property type="term" value="C:cyclin/CDK positive transcription elongation factor complex"/>
    <property type="evidence" value="ECO:0007669"/>
    <property type="project" value="TreeGrafter"/>
</dbReference>
<dbReference type="Pfam" id="PF00069">
    <property type="entry name" value="Pkinase"/>
    <property type="match status" value="1"/>
</dbReference>
<dbReference type="CDD" id="cd07840">
    <property type="entry name" value="STKc_CDK9_like"/>
    <property type="match status" value="1"/>
</dbReference>
<evidence type="ECO:0000256" key="8">
    <source>
        <dbReference type="ARBA" id="ARBA00049280"/>
    </source>
</evidence>
<proteinExistence type="inferred from homology"/>
<feature type="region of interest" description="Disordered" evidence="10">
    <location>
        <begin position="496"/>
        <end position="523"/>
    </location>
</feature>
<feature type="domain" description="Protein kinase" evidence="11">
    <location>
        <begin position="531"/>
        <end position="815"/>
    </location>
</feature>
<feature type="region of interest" description="Disordered" evidence="10">
    <location>
        <begin position="409"/>
        <end position="428"/>
    </location>
</feature>
<dbReference type="OrthoDB" id="204883at2759"/>
<evidence type="ECO:0000256" key="2">
    <source>
        <dbReference type="ARBA" id="ARBA00012409"/>
    </source>
</evidence>
<feature type="compositionally biased region" description="Low complexity" evidence="10">
    <location>
        <begin position="496"/>
        <end position="507"/>
    </location>
</feature>
<evidence type="ECO:0000256" key="7">
    <source>
        <dbReference type="ARBA" id="ARBA00022840"/>
    </source>
</evidence>
<feature type="region of interest" description="Disordered" evidence="10">
    <location>
        <begin position="1"/>
        <end position="326"/>
    </location>
</feature>
<evidence type="ECO:0000256" key="9">
    <source>
        <dbReference type="PROSITE-ProRule" id="PRU10141"/>
    </source>
</evidence>
<dbReference type="FunFam" id="3.30.200.20:FF:000270">
    <property type="entry name" value="Serine/threonine-protein kinase bur1"/>
    <property type="match status" value="1"/>
</dbReference>
<dbReference type="InterPro" id="IPR008271">
    <property type="entry name" value="Ser/Thr_kinase_AS"/>
</dbReference>
<dbReference type="EMBL" id="KI669510">
    <property type="protein sequence ID" value="OCF32191.1"/>
    <property type="molecule type" value="Genomic_DNA"/>
</dbReference>
<dbReference type="GO" id="GO:0032968">
    <property type="term" value="P:positive regulation of transcription elongation by RNA polymerase II"/>
    <property type="evidence" value="ECO:0007669"/>
    <property type="project" value="TreeGrafter"/>
</dbReference>
<dbReference type="FunFam" id="1.10.510.10:FF:000415">
    <property type="entry name" value="CMGC/CDK/CRK7 protein kinase, variant"/>
    <property type="match status" value="1"/>
</dbReference>
<dbReference type="SUPFAM" id="SSF56112">
    <property type="entry name" value="Protein kinase-like (PK-like)"/>
    <property type="match status" value="1"/>
</dbReference>
<keyword evidence="3" id="KW-0723">Serine/threonine-protein kinase</keyword>
<keyword evidence="5 9" id="KW-0547">Nucleotide-binding</keyword>
<keyword evidence="13" id="KW-1185">Reference proteome</keyword>
<feature type="compositionally biased region" description="Low complexity" evidence="10">
    <location>
        <begin position="297"/>
        <end position="308"/>
    </location>
</feature>
<evidence type="ECO:0000256" key="4">
    <source>
        <dbReference type="ARBA" id="ARBA00022679"/>
    </source>
</evidence>
<evidence type="ECO:0000259" key="11">
    <source>
        <dbReference type="PROSITE" id="PS50011"/>
    </source>
</evidence>
<feature type="compositionally biased region" description="Low complexity" evidence="10">
    <location>
        <begin position="77"/>
        <end position="87"/>
    </location>
</feature>
<dbReference type="GO" id="GO:0030332">
    <property type="term" value="F:cyclin binding"/>
    <property type="evidence" value="ECO:0007669"/>
    <property type="project" value="TreeGrafter"/>
</dbReference>
<keyword evidence="6 12" id="KW-0418">Kinase</keyword>
<dbReference type="EC" id="2.7.11.23" evidence="2"/>